<comment type="subunit">
    <text evidence="16">The potassium channel is composed of a homo- or heterotetrameric complex of pore-forming subunits.</text>
</comment>
<feature type="transmembrane region" description="Helical" evidence="16">
    <location>
        <begin position="107"/>
        <end position="125"/>
    </location>
</feature>
<keyword evidence="6" id="KW-0677">Repeat</keyword>
<evidence type="ECO:0000256" key="14">
    <source>
        <dbReference type="ARBA" id="ARBA00023303"/>
    </source>
</evidence>
<dbReference type="GO" id="GO:0090333">
    <property type="term" value="P:regulation of stomatal closure"/>
    <property type="evidence" value="ECO:0007669"/>
    <property type="project" value="EnsemblPlants"/>
</dbReference>
<dbReference type="InterPro" id="IPR003938">
    <property type="entry name" value="K_chnl_volt-dep_EAG/ELK/ERG"/>
</dbReference>
<sequence>MGDLLRNTNRDGLGLFRVSMCGGTQEIEPMSTEGSHYSLSTGILPSLGARSNRRVKLRRFIVSPYDRRYRIWETFLVVLVVYTAWVSPFEFGFLEKPEGPLSIADNVVNGFFAVDIILTFFVAYLDRTTYLLVDNPKQIAWKYASSWLAFDVISTIPSELARKISPGSLQTYGLYNMLRLWRLRRVSALFSRLEKDRNFNYIWVRCAKLVCVTLFAVHCAGCFYYLLAAHYHDPSKTWIGAAMEDFLQQSIWVRYITAIYWSITTLTTVGYGDLHAENTREMIFDIFYMLFNLGLTAYLIGNMTNLVVHGTSKTRQFRDTIQAASSFAQRNQLPARLQDQMLSHLGLKFRTDSEGLQQQEALDSLPKAIRSSISHFLFYSLVDKVYLFRGVSNDLLFQLVSEMKAEYFPPKEDVILQNEAPTDFYILVTGAVELLVLKNGVEQVVGEAKAGDLCGDIGVLCYRPQLFTVRTKRLSQLLRLNRTAFLNIVQANVGDGTIIMNNLLQHLKELNDPIMEGVLLETENMLARGRLDLPLTLCFAAIRGDDLLLHHLLKRGLDPNESDNNRRTALHIAASKGNENCVLLLLDFGADPNSRDLEGSVPLWEALLGAHESVIRTLSDNGAKITSGDVGLFSCTAAEANNLELLKEIVRHGGDVTKPKINGPTALHVAVCEGNIEIVKFLLDRGANIHQPDEHGWSPKDLAEQQGHDDIKEIFEQYKQNQPQPSVAIPEQRHGVRFLGRFKSEPSITPGSHDMFPPPDGSWGRARPRRRTNNFYNSLFGIISAARTGENDLLSSVNKDKIGVVTTTYAARVTISCPETQDFAGRLVLLPNTFQELLEIGVKKYGFLPSKVLTKDGAVIDDLVLIRDGDHLVFFQ</sequence>
<accession>A0A8S0TID4</accession>
<dbReference type="Gene3D" id="1.25.40.20">
    <property type="entry name" value="Ankyrin repeat-containing domain"/>
    <property type="match status" value="1"/>
</dbReference>
<dbReference type="InterPro" id="IPR018490">
    <property type="entry name" value="cNMP-bd_dom_sf"/>
</dbReference>
<keyword evidence="21" id="KW-1185">Reference proteome</keyword>
<dbReference type="PANTHER" id="PTHR45743">
    <property type="entry name" value="POTASSIUM CHANNEL AKT1"/>
    <property type="match status" value="1"/>
</dbReference>
<keyword evidence="8 16" id="KW-0851">Voltage-gated channel</keyword>
<dbReference type="GO" id="GO:0042802">
    <property type="term" value="F:identical protein binding"/>
    <property type="evidence" value="ECO:0007669"/>
    <property type="project" value="EnsemblPlants"/>
</dbReference>
<keyword evidence="10 16" id="KW-1133">Transmembrane helix</keyword>
<dbReference type="InterPro" id="IPR005821">
    <property type="entry name" value="Ion_trans_dom"/>
</dbReference>
<feature type="region of interest" description="Disordered" evidence="17">
    <location>
        <begin position="748"/>
        <end position="768"/>
    </location>
</feature>
<dbReference type="InterPro" id="IPR021789">
    <property type="entry name" value="KHA_dom"/>
</dbReference>
<dbReference type="Pfam" id="PF12796">
    <property type="entry name" value="Ank_2"/>
    <property type="match status" value="2"/>
</dbReference>
<dbReference type="FunFam" id="1.10.287.70:FF:000139">
    <property type="entry name" value="Potassium channel SKOR"/>
    <property type="match status" value="1"/>
</dbReference>
<gene>
    <name evidence="20" type="ORF">OLEA9_A068388</name>
</gene>
<dbReference type="PROSITE" id="PS51490">
    <property type="entry name" value="KHA"/>
    <property type="match status" value="1"/>
</dbReference>
<evidence type="ECO:0000256" key="11">
    <source>
        <dbReference type="ARBA" id="ARBA00023043"/>
    </source>
</evidence>
<dbReference type="SMART" id="SM00100">
    <property type="entry name" value="cNMP"/>
    <property type="match status" value="1"/>
</dbReference>
<dbReference type="PROSITE" id="PS50297">
    <property type="entry name" value="ANK_REP_REGION"/>
    <property type="match status" value="2"/>
</dbReference>
<dbReference type="OrthoDB" id="426293at2759"/>
<comment type="caution">
    <text evidence="20">The sequence shown here is derived from an EMBL/GenBank/DDBJ whole genome shotgun (WGS) entry which is preliminary data.</text>
</comment>
<evidence type="ECO:0000256" key="16">
    <source>
        <dbReference type="RuleBase" id="RU369015"/>
    </source>
</evidence>
<dbReference type="AlphaFoldDB" id="A0A8S0TID4"/>
<dbReference type="PROSITE" id="PS50088">
    <property type="entry name" value="ANK_REPEAT"/>
    <property type="match status" value="2"/>
</dbReference>
<evidence type="ECO:0000256" key="12">
    <source>
        <dbReference type="ARBA" id="ARBA00023065"/>
    </source>
</evidence>
<dbReference type="Pfam" id="PF11834">
    <property type="entry name" value="KHA"/>
    <property type="match status" value="1"/>
</dbReference>
<keyword evidence="3 16" id="KW-0813">Transport</keyword>
<reference evidence="20 21" key="1">
    <citation type="submission" date="2019-12" db="EMBL/GenBank/DDBJ databases">
        <authorList>
            <person name="Alioto T."/>
            <person name="Alioto T."/>
            <person name="Gomez Garrido J."/>
        </authorList>
    </citation>
    <scope>NUCLEOTIDE SEQUENCE [LARGE SCALE GENOMIC DNA]</scope>
</reference>
<evidence type="ECO:0000256" key="8">
    <source>
        <dbReference type="ARBA" id="ARBA00022882"/>
    </source>
</evidence>
<dbReference type="PRINTS" id="PR01463">
    <property type="entry name" value="EAGCHANLFMLY"/>
</dbReference>
<dbReference type="SUPFAM" id="SSF81324">
    <property type="entry name" value="Voltage-gated potassium channels"/>
    <property type="match status" value="1"/>
</dbReference>
<evidence type="ECO:0000256" key="5">
    <source>
        <dbReference type="ARBA" id="ARBA00022692"/>
    </source>
</evidence>
<dbReference type="Gene3D" id="2.60.120.10">
    <property type="entry name" value="Jelly Rolls"/>
    <property type="match status" value="1"/>
</dbReference>
<dbReference type="InterPro" id="IPR000595">
    <property type="entry name" value="cNMP-bd_dom"/>
</dbReference>
<dbReference type="EMBL" id="CACTIH010007244">
    <property type="protein sequence ID" value="CAA3005393.1"/>
    <property type="molecule type" value="Genomic_DNA"/>
</dbReference>
<evidence type="ECO:0000313" key="20">
    <source>
        <dbReference type="EMBL" id="CAA3005393.1"/>
    </source>
</evidence>
<dbReference type="GO" id="GO:0005242">
    <property type="term" value="F:inward rectifier potassium channel activity"/>
    <property type="evidence" value="ECO:0007669"/>
    <property type="project" value="EnsemblPlants"/>
</dbReference>
<evidence type="ECO:0000256" key="6">
    <source>
        <dbReference type="ARBA" id="ARBA00022737"/>
    </source>
</evidence>
<feature type="transmembrane region" description="Helical" evidence="16">
    <location>
        <begin position="202"/>
        <end position="227"/>
    </location>
</feature>
<dbReference type="InterPro" id="IPR036770">
    <property type="entry name" value="Ankyrin_rpt-contain_sf"/>
</dbReference>
<protein>
    <recommendedName>
        <fullName evidence="16">Potassium channel</fullName>
    </recommendedName>
</protein>
<evidence type="ECO:0000256" key="4">
    <source>
        <dbReference type="ARBA" id="ARBA00022538"/>
    </source>
</evidence>
<dbReference type="Gene3D" id="1.10.287.70">
    <property type="match status" value="1"/>
</dbReference>
<feature type="domain" description="KHA" evidence="19">
    <location>
        <begin position="812"/>
        <end position="876"/>
    </location>
</feature>
<feature type="transmembrane region" description="Helical" evidence="16">
    <location>
        <begin position="252"/>
        <end position="274"/>
    </location>
</feature>
<dbReference type="PANTHER" id="PTHR45743:SF2">
    <property type="entry name" value="POTASSIUM CHANNEL AKT1"/>
    <property type="match status" value="1"/>
</dbReference>
<feature type="domain" description="Cyclic nucleotide-binding" evidence="18">
    <location>
        <begin position="387"/>
        <end position="489"/>
    </location>
</feature>
<dbReference type="InterPro" id="IPR014710">
    <property type="entry name" value="RmlC-like_jellyroll"/>
</dbReference>
<dbReference type="GO" id="GO:0034702">
    <property type="term" value="C:monoatomic ion channel complex"/>
    <property type="evidence" value="ECO:0007669"/>
    <property type="project" value="UniProtKB-KW"/>
</dbReference>
<dbReference type="PROSITE" id="PS50042">
    <property type="entry name" value="CNMP_BINDING_3"/>
    <property type="match status" value="1"/>
</dbReference>
<evidence type="ECO:0000256" key="10">
    <source>
        <dbReference type="ARBA" id="ARBA00022989"/>
    </source>
</evidence>
<dbReference type="Proteomes" id="UP000594638">
    <property type="component" value="Unassembled WGS sequence"/>
</dbReference>
<dbReference type="SUPFAM" id="SSF51206">
    <property type="entry name" value="cAMP-binding domain-like"/>
    <property type="match status" value="1"/>
</dbReference>
<evidence type="ECO:0000259" key="18">
    <source>
        <dbReference type="PROSITE" id="PS50042"/>
    </source>
</evidence>
<feature type="repeat" description="ANK" evidence="15">
    <location>
        <begin position="662"/>
        <end position="694"/>
    </location>
</feature>
<dbReference type="GO" id="GO:0009651">
    <property type="term" value="P:response to salt stress"/>
    <property type="evidence" value="ECO:0007669"/>
    <property type="project" value="EnsemblPlants"/>
</dbReference>
<dbReference type="Pfam" id="PF00027">
    <property type="entry name" value="cNMP_binding"/>
    <property type="match status" value="1"/>
</dbReference>
<proteinExistence type="inferred from homology"/>
<dbReference type="InterPro" id="IPR045319">
    <property type="entry name" value="KAT/AKT"/>
</dbReference>
<keyword evidence="9 16" id="KW-0630">Potassium</keyword>
<dbReference type="CDD" id="cd00038">
    <property type="entry name" value="CAP_ED"/>
    <property type="match status" value="1"/>
</dbReference>
<dbReference type="Pfam" id="PF00520">
    <property type="entry name" value="Ion_trans"/>
    <property type="match status" value="1"/>
</dbReference>
<feature type="transmembrane region" description="Helical" evidence="16">
    <location>
        <begin position="69"/>
        <end position="87"/>
    </location>
</feature>
<evidence type="ECO:0000259" key="19">
    <source>
        <dbReference type="PROSITE" id="PS51490"/>
    </source>
</evidence>
<keyword evidence="4 16" id="KW-0633">Potassium transport</keyword>
<keyword evidence="12 16" id="KW-0406">Ion transport</keyword>
<evidence type="ECO:0000313" key="21">
    <source>
        <dbReference type="Proteomes" id="UP000594638"/>
    </source>
</evidence>
<evidence type="ECO:0000256" key="2">
    <source>
        <dbReference type="ARBA" id="ARBA00007929"/>
    </source>
</evidence>
<dbReference type="SMART" id="SM00248">
    <property type="entry name" value="ANK"/>
    <property type="match status" value="5"/>
</dbReference>
<keyword evidence="5 16" id="KW-0812">Transmembrane</keyword>
<evidence type="ECO:0000256" key="9">
    <source>
        <dbReference type="ARBA" id="ARBA00022958"/>
    </source>
</evidence>
<keyword evidence="14 16" id="KW-0407">Ion channel</keyword>
<dbReference type="Gramene" id="OE9A068388T1">
    <property type="protein sequence ID" value="OE9A068388C1"/>
    <property type="gene ID" value="OE9A068388"/>
</dbReference>
<evidence type="ECO:0000256" key="15">
    <source>
        <dbReference type="PROSITE-ProRule" id="PRU00023"/>
    </source>
</evidence>
<comment type="domain">
    <text evidence="16">The segment S4 is probably the voltage-sensor and is characterized by a series of positively charged amino acids. The pore-forming region H5 is enclosed by the transmembrane segments S5 and S6 in the Shaker-type (1P/6TM) and contains the GYGD signature motif which seems to be involved in potassium selectivity.</text>
</comment>
<keyword evidence="7 16" id="KW-0631">Potassium channel</keyword>
<name>A0A8S0TID4_OLEEU</name>
<dbReference type="SUPFAM" id="SSF48403">
    <property type="entry name" value="Ankyrin repeat"/>
    <property type="match status" value="1"/>
</dbReference>
<keyword evidence="11 15" id="KW-0040">ANK repeat</keyword>
<evidence type="ECO:0000256" key="1">
    <source>
        <dbReference type="ARBA" id="ARBA00004141"/>
    </source>
</evidence>
<dbReference type="InterPro" id="IPR002110">
    <property type="entry name" value="Ankyrin_rpt"/>
</dbReference>
<comment type="similarity">
    <text evidence="2 16">Belongs to the potassium channel family. Plant (TC 1.A.1.4) subfamily.</text>
</comment>
<organism evidence="20 21">
    <name type="scientific">Olea europaea subsp. europaea</name>
    <dbReference type="NCBI Taxonomy" id="158383"/>
    <lineage>
        <taxon>Eukaryota</taxon>
        <taxon>Viridiplantae</taxon>
        <taxon>Streptophyta</taxon>
        <taxon>Embryophyta</taxon>
        <taxon>Tracheophyta</taxon>
        <taxon>Spermatophyta</taxon>
        <taxon>Magnoliopsida</taxon>
        <taxon>eudicotyledons</taxon>
        <taxon>Gunneridae</taxon>
        <taxon>Pentapetalae</taxon>
        <taxon>asterids</taxon>
        <taxon>lamiids</taxon>
        <taxon>Lamiales</taxon>
        <taxon>Oleaceae</taxon>
        <taxon>Oleeae</taxon>
        <taxon>Olea</taxon>
    </lineage>
</organism>
<comment type="function">
    <text evidence="16">Potassium channel.</text>
</comment>
<dbReference type="GO" id="GO:1990573">
    <property type="term" value="P:potassium ion import across plasma membrane"/>
    <property type="evidence" value="ECO:0007669"/>
    <property type="project" value="EnsemblPlants"/>
</dbReference>
<comment type="subcellular location">
    <subcellularLocation>
        <location evidence="1 16">Membrane</location>
        <topology evidence="1 16">Multi-pass membrane protein</topology>
    </subcellularLocation>
</comment>
<dbReference type="GO" id="GO:0048767">
    <property type="term" value="P:root hair elongation"/>
    <property type="evidence" value="ECO:0007669"/>
    <property type="project" value="EnsemblPlants"/>
</dbReference>
<evidence type="ECO:0000256" key="7">
    <source>
        <dbReference type="ARBA" id="ARBA00022826"/>
    </source>
</evidence>
<evidence type="ECO:0000256" key="3">
    <source>
        <dbReference type="ARBA" id="ARBA00022448"/>
    </source>
</evidence>
<evidence type="ECO:0000256" key="17">
    <source>
        <dbReference type="SAM" id="MobiDB-lite"/>
    </source>
</evidence>
<keyword evidence="13 16" id="KW-0472">Membrane</keyword>
<dbReference type="FunFam" id="2.60.120.10:FF:000074">
    <property type="entry name" value="Potassium channel KAT2"/>
    <property type="match status" value="1"/>
</dbReference>
<evidence type="ECO:0000256" key="13">
    <source>
        <dbReference type="ARBA" id="ARBA00023136"/>
    </source>
</evidence>
<feature type="repeat" description="ANK" evidence="15">
    <location>
        <begin position="565"/>
        <end position="597"/>
    </location>
</feature>
<feature type="transmembrane region" description="Helical" evidence="16">
    <location>
        <begin position="286"/>
        <end position="308"/>
    </location>
</feature>
<comment type="domain">
    <text evidence="16">The KHA domain (rich in hydrophobic and acidic residues) present in the C-terminal part is likely to be important for tetramerization.</text>
</comment>
<dbReference type="GO" id="GO:0009414">
    <property type="term" value="P:response to water deprivation"/>
    <property type="evidence" value="ECO:0007669"/>
    <property type="project" value="EnsemblPlants"/>
</dbReference>
<comment type="caution">
    <text evidence="16">Lacks conserved residue(s) required for the propagation of feature annotation.</text>
</comment>